<dbReference type="AlphaFoldDB" id="A0A0E9SQU2"/>
<organism evidence="1">
    <name type="scientific">Anguilla anguilla</name>
    <name type="common">European freshwater eel</name>
    <name type="synonym">Muraena anguilla</name>
    <dbReference type="NCBI Taxonomy" id="7936"/>
    <lineage>
        <taxon>Eukaryota</taxon>
        <taxon>Metazoa</taxon>
        <taxon>Chordata</taxon>
        <taxon>Craniata</taxon>
        <taxon>Vertebrata</taxon>
        <taxon>Euteleostomi</taxon>
        <taxon>Actinopterygii</taxon>
        <taxon>Neopterygii</taxon>
        <taxon>Teleostei</taxon>
        <taxon>Anguilliformes</taxon>
        <taxon>Anguillidae</taxon>
        <taxon>Anguilla</taxon>
    </lineage>
</organism>
<reference evidence="1" key="2">
    <citation type="journal article" date="2015" name="Fish Shellfish Immunol.">
        <title>Early steps in the European eel (Anguilla anguilla)-Vibrio vulnificus interaction in the gills: Role of the RtxA13 toxin.</title>
        <authorList>
            <person name="Callol A."/>
            <person name="Pajuelo D."/>
            <person name="Ebbesson L."/>
            <person name="Teles M."/>
            <person name="MacKenzie S."/>
            <person name="Amaro C."/>
        </authorList>
    </citation>
    <scope>NUCLEOTIDE SEQUENCE</scope>
</reference>
<sequence>MCSPALQISTRSIVQRPDQENWAQIHYLGILPKSSMHPTWLLA</sequence>
<evidence type="ECO:0000313" key="1">
    <source>
        <dbReference type="EMBL" id="JAH43681.1"/>
    </source>
</evidence>
<name>A0A0E9SQU2_ANGAN</name>
<dbReference type="EMBL" id="GBXM01064896">
    <property type="protein sequence ID" value="JAH43681.1"/>
    <property type="molecule type" value="Transcribed_RNA"/>
</dbReference>
<reference evidence="1" key="1">
    <citation type="submission" date="2014-11" db="EMBL/GenBank/DDBJ databases">
        <authorList>
            <person name="Amaro Gonzalez C."/>
        </authorList>
    </citation>
    <scope>NUCLEOTIDE SEQUENCE</scope>
</reference>
<accession>A0A0E9SQU2</accession>
<proteinExistence type="predicted"/>
<protein>
    <submittedName>
        <fullName evidence="1">Uncharacterized protein</fullName>
    </submittedName>
</protein>